<keyword evidence="1" id="KW-1133">Transmembrane helix</keyword>
<sequence>MLNNKRIALIAGALYLTVIVCGIFAEKYVRFTLVNLTDGAETVRNIKDNVMLFRMGFVADLIMQLAYFLLPIVLYQLFKKTSRAMAGLMVLSVTVAVAIMCINMLNHYAPLLLLNPNGYSVSYDPEHINSWVLFYLEMHNKGYHIAQLFFGLWLLPLGYMVIKSDSFPKIIGLFLILGCFGYLLDFLVYFLLPEKSSALSEYITAPADLGEFSLCIYLLIQGIMGTKLNSKNKS</sequence>
<evidence type="ECO:0000313" key="3">
    <source>
        <dbReference type="Proteomes" id="UP000184406"/>
    </source>
</evidence>
<feature type="transmembrane region" description="Helical" evidence="1">
    <location>
        <begin position="143"/>
        <end position="162"/>
    </location>
</feature>
<organism evidence="2 3">
    <name type="scientific">Arenibacter palladensis</name>
    <dbReference type="NCBI Taxonomy" id="237373"/>
    <lineage>
        <taxon>Bacteria</taxon>
        <taxon>Pseudomonadati</taxon>
        <taxon>Bacteroidota</taxon>
        <taxon>Flavobacteriia</taxon>
        <taxon>Flavobacteriales</taxon>
        <taxon>Flavobacteriaceae</taxon>
        <taxon>Arenibacter</taxon>
    </lineage>
</organism>
<protein>
    <recommendedName>
        <fullName evidence="4">DUF4386 domain-containing protein</fullName>
    </recommendedName>
</protein>
<accession>A0A1M5CLQ3</accession>
<dbReference type="Pfam" id="PF14329">
    <property type="entry name" value="DUF4386"/>
    <property type="match status" value="1"/>
</dbReference>
<keyword evidence="3" id="KW-1185">Reference proteome</keyword>
<reference evidence="3" key="1">
    <citation type="submission" date="2016-11" db="EMBL/GenBank/DDBJ databases">
        <authorList>
            <person name="Varghese N."/>
            <person name="Submissions S."/>
        </authorList>
    </citation>
    <scope>NUCLEOTIDE SEQUENCE [LARGE SCALE GENOMIC DNA]</scope>
    <source>
        <strain evidence="3">DSM 17539</strain>
    </source>
</reference>
<evidence type="ECO:0000313" key="2">
    <source>
        <dbReference type="EMBL" id="SHF55631.1"/>
    </source>
</evidence>
<feature type="transmembrane region" description="Helical" evidence="1">
    <location>
        <begin position="171"/>
        <end position="191"/>
    </location>
</feature>
<name>A0A1M5CLQ3_9FLAO</name>
<keyword evidence="1" id="KW-0472">Membrane</keyword>
<dbReference type="Proteomes" id="UP000184406">
    <property type="component" value="Unassembled WGS sequence"/>
</dbReference>
<dbReference type="RefSeq" id="WP_072862929.1">
    <property type="nucleotide sequence ID" value="NZ_FQUX01000005.1"/>
</dbReference>
<dbReference type="OrthoDB" id="1160166at2"/>
<evidence type="ECO:0008006" key="4">
    <source>
        <dbReference type="Google" id="ProtNLM"/>
    </source>
</evidence>
<feature type="transmembrane region" description="Helical" evidence="1">
    <location>
        <begin position="85"/>
        <end position="105"/>
    </location>
</feature>
<dbReference type="InterPro" id="IPR025495">
    <property type="entry name" value="DUF4386"/>
</dbReference>
<keyword evidence="1" id="KW-0812">Transmembrane</keyword>
<proteinExistence type="predicted"/>
<feature type="transmembrane region" description="Helical" evidence="1">
    <location>
        <begin position="7"/>
        <end position="25"/>
    </location>
</feature>
<dbReference type="AlphaFoldDB" id="A0A1M5CLQ3"/>
<dbReference type="EMBL" id="FQUX01000005">
    <property type="protein sequence ID" value="SHF55631.1"/>
    <property type="molecule type" value="Genomic_DNA"/>
</dbReference>
<gene>
    <name evidence="2" type="ORF">SAMN03080594_105106</name>
</gene>
<feature type="transmembrane region" description="Helical" evidence="1">
    <location>
        <begin position="57"/>
        <end position="78"/>
    </location>
</feature>
<feature type="transmembrane region" description="Helical" evidence="1">
    <location>
        <begin position="203"/>
        <end position="224"/>
    </location>
</feature>
<evidence type="ECO:0000256" key="1">
    <source>
        <dbReference type="SAM" id="Phobius"/>
    </source>
</evidence>